<dbReference type="PANTHER" id="PTHR46641:SF2">
    <property type="entry name" value="FMRFAMIDE RECEPTOR"/>
    <property type="match status" value="1"/>
</dbReference>
<keyword evidence="2 5" id="KW-0812">Transmembrane</keyword>
<accession>A0AAE1PWA3</accession>
<comment type="caution">
    <text evidence="6">The sequence shown here is derived from an EMBL/GenBank/DDBJ whole genome shotgun (WGS) entry which is preliminary data.</text>
</comment>
<evidence type="ECO:0008006" key="8">
    <source>
        <dbReference type="Google" id="ProtNLM"/>
    </source>
</evidence>
<dbReference type="PROSITE" id="PS00237">
    <property type="entry name" value="G_PROTEIN_RECEP_F1_1"/>
    <property type="match status" value="1"/>
</dbReference>
<keyword evidence="3 5" id="KW-1133">Transmembrane helix</keyword>
<protein>
    <recommendedName>
        <fullName evidence="8">G-protein coupled receptors family 1 profile domain-containing protein</fullName>
    </recommendedName>
</protein>
<dbReference type="InterPro" id="IPR000276">
    <property type="entry name" value="GPCR_Rhodpsn"/>
</dbReference>
<dbReference type="GO" id="GO:0008528">
    <property type="term" value="F:G protein-coupled peptide receptor activity"/>
    <property type="evidence" value="ECO:0007669"/>
    <property type="project" value="InterPro"/>
</dbReference>
<dbReference type="GO" id="GO:0016020">
    <property type="term" value="C:membrane"/>
    <property type="evidence" value="ECO:0007669"/>
    <property type="project" value="UniProtKB-SubCell"/>
</dbReference>
<feature type="transmembrane region" description="Helical" evidence="5">
    <location>
        <begin position="143"/>
        <end position="160"/>
    </location>
</feature>
<proteinExistence type="predicted"/>
<name>A0AAE1PWA3_9EUCA</name>
<keyword evidence="4 5" id="KW-0472">Membrane</keyword>
<feature type="transmembrane region" description="Helical" evidence="5">
    <location>
        <begin position="67"/>
        <end position="87"/>
    </location>
</feature>
<evidence type="ECO:0000256" key="1">
    <source>
        <dbReference type="ARBA" id="ARBA00004370"/>
    </source>
</evidence>
<evidence type="ECO:0000256" key="4">
    <source>
        <dbReference type="ARBA" id="ARBA00023136"/>
    </source>
</evidence>
<dbReference type="InterPro" id="IPR052954">
    <property type="entry name" value="GPCR-Ligand_Int"/>
</dbReference>
<dbReference type="EMBL" id="JAWZYT010001187">
    <property type="protein sequence ID" value="KAK4314770.1"/>
    <property type="molecule type" value="Genomic_DNA"/>
</dbReference>
<organism evidence="6 7">
    <name type="scientific">Petrolisthes manimaculis</name>
    <dbReference type="NCBI Taxonomy" id="1843537"/>
    <lineage>
        <taxon>Eukaryota</taxon>
        <taxon>Metazoa</taxon>
        <taxon>Ecdysozoa</taxon>
        <taxon>Arthropoda</taxon>
        <taxon>Crustacea</taxon>
        <taxon>Multicrustacea</taxon>
        <taxon>Malacostraca</taxon>
        <taxon>Eumalacostraca</taxon>
        <taxon>Eucarida</taxon>
        <taxon>Decapoda</taxon>
        <taxon>Pleocyemata</taxon>
        <taxon>Anomura</taxon>
        <taxon>Galatheoidea</taxon>
        <taxon>Porcellanidae</taxon>
        <taxon>Petrolisthes</taxon>
    </lineage>
</organism>
<dbReference type="SUPFAM" id="SSF81321">
    <property type="entry name" value="Family A G protein-coupled receptor-like"/>
    <property type="match status" value="1"/>
</dbReference>
<evidence type="ECO:0000256" key="5">
    <source>
        <dbReference type="SAM" id="Phobius"/>
    </source>
</evidence>
<gene>
    <name evidence="6" type="ORF">Pmani_013971</name>
</gene>
<dbReference type="Proteomes" id="UP001292094">
    <property type="component" value="Unassembled WGS sequence"/>
</dbReference>
<evidence type="ECO:0000313" key="6">
    <source>
        <dbReference type="EMBL" id="KAK4314770.1"/>
    </source>
</evidence>
<dbReference type="Pfam" id="PF10324">
    <property type="entry name" value="7TM_GPCR_Srw"/>
    <property type="match status" value="1"/>
</dbReference>
<evidence type="ECO:0000313" key="7">
    <source>
        <dbReference type="Proteomes" id="UP001292094"/>
    </source>
</evidence>
<evidence type="ECO:0000256" key="2">
    <source>
        <dbReference type="ARBA" id="ARBA00022692"/>
    </source>
</evidence>
<feature type="transmembrane region" description="Helical" evidence="5">
    <location>
        <begin position="108"/>
        <end position="131"/>
    </location>
</feature>
<reference evidence="6" key="1">
    <citation type="submission" date="2023-11" db="EMBL/GenBank/DDBJ databases">
        <title>Genome assemblies of two species of porcelain crab, Petrolisthes cinctipes and Petrolisthes manimaculis (Anomura: Porcellanidae).</title>
        <authorList>
            <person name="Angst P."/>
        </authorList>
    </citation>
    <scope>NUCLEOTIDE SEQUENCE</scope>
    <source>
        <strain evidence="6">PB745_02</strain>
        <tissue evidence="6">Gill</tissue>
    </source>
</reference>
<feature type="transmembrane region" description="Helical" evidence="5">
    <location>
        <begin position="293"/>
        <end position="314"/>
    </location>
</feature>
<comment type="subcellular location">
    <subcellularLocation>
        <location evidence="1">Membrane</location>
    </subcellularLocation>
</comment>
<sequence length="393" mass="44406">MAVDALVTENTKVTVGTMVTEGITMTEGSIGTEDAMVTIISTTMLAVTDKARVDLKTDMGYRLTYNGFIPVLIIVGIFINATCIVVLRRPAFIPFQVNRYFQLLAWGDLVLCLAYLPITVSTNGCILYQYWFAWYFAHFGRSVPFGVHAFCTYTLTWLALDRCLAVWWHQAFTIIQQPHLQQWRAVGTAAFCLAVHMPVVVEAEVSCSAWGLEHEDTHCENGTWLTTDVFYGGGSSYTRFIFIRLYNIMVRWSPDLLLAACNLSLVVAVWQGRVHSQSSRVGQQDGRTWERSLVLTMMTMATFYISLTLPITLVQTRYTTHTLDQCHTSNPQETLRQVGHCLQLLEHIIHPIFLACFNPTFRRELQLTFNILDLEARVESMTITGGISADSQL</sequence>
<evidence type="ECO:0000256" key="3">
    <source>
        <dbReference type="ARBA" id="ARBA00022989"/>
    </source>
</evidence>
<dbReference type="Gene3D" id="1.20.1070.10">
    <property type="entry name" value="Rhodopsin 7-helix transmembrane proteins"/>
    <property type="match status" value="1"/>
</dbReference>
<dbReference type="InterPro" id="IPR019427">
    <property type="entry name" value="7TM_GPCR_serpentine_rcpt_Srw"/>
</dbReference>
<feature type="transmembrane region" description="Helical" evidence="5">
    <location>
        <begin position="256"/>
        <end position="273"/>
    </location>
</feature>
<dbReference type="AlphaFoldDB" id="A0AAE1PWA3"/>
<keyword evidence="7" id="KW-1185">Reference proteome</keyword>
<dbReference type="PANTHER" id="PTHR46641">
    <property type="entry name" value="FMRFAMIDE RECEPTOR-RELATED"/>
    <property type="match status" value="1"/>
</dbReference>